<dbReference type="Pfam" id="PF26056">
    <property type="entry name" value="DUF8017"/>
    <property type="match status" value="1"/>
</dbReference>
<proteinExistence type="predicted"/>
<reference evidence="4" key="1">
    <citation type="journal article" date="2019" name="Int. J. Syst. Evol. Microbiol.">
        <title>The Global Catalogue of Microorganisms (GCM) 10K type strain sequencing project: providing services to taxonomists for standard genome sequencing and annotation.</title>
        <authorList>
            <consortium name="The Broad Institute Genomics Platform"/>
            <consortium name="The Broad Institute Genome Sequencing Center for Infectious Disease"/>
            <person name="Wu L."/>
            <person name="Ma J."/>
        </authorList>
    </citation>
    <scope>NUCLEOTIDE SEQUENCE [LARGE SCALE GENOMIC DNA]</scope>
    <source>
        <strain evidence="4">CGMCC 4.7131</strain>
    </source>
</reference>
<dbReference type="EMBL" id="JBHSKN010000011">
    <property type="protein sequence ID" value="MFC5241000.1"/>
    <property type="molecule type" value="Genomic_DNA"/>
</dbReference>
<keyword evidence="4" id="KW-1185">Reference proteome</keyword>
<evidence type="ECO:0000313" key="3">
    <source>
        <dbReference type="EMBL" id="MFC5241000.1"/>
    </source>
</evidence>
<gene>
    <name evidence="3" type="ORF">ACFPWV_13925</name>
</gene>
<name>A0ABW0DSF5_9ACTN</name>
<dbReference type="RefSeq" id="WP_382052913.1">
    <property type="nucleotide sequence ID" value="NZ_JBHSKN010000011.1"/>
</dbReference>
<accession>A0ABW0DSF5</accession>
<comment type="caution">
    <text evidence="3">The sequence shown here is derived from an EMBL/GenBank/DDBJ whole genome shotgun (WGS) entry which is preliminary data.</text>
</comment>
<feature type="domain" description="DUF8017" evidence="2">
    <location>
        <begin position="39"/>
        <end position="233"/>
    </location>
</feature>
<organism evidence="3 4">
    <name type="scientific">Streptomyces atrovirens</name>
    <dbReference type="NCBI Taxonomy" id="285556"/>
    <lineage>
        <taxon>Bacteria</taxon>
        <taxon>Bacillati</taxon>
        <taxon>Actinomycetota</taxon>
        <taxon>Actinomycetes</taxon>
        <taxon>Kitasatosporales</taxon>
        <taxon>Streptomycetaceae</taxon>
        <taxon>Streptomyces</taxon>
    </lineage>
</organism>
<evidence type="ECO:0000259" key="2">
    <source>
        <dbReference type="Pfam" id="PF26056"/>
    </source>
</evidence>
<dbReference type="Proteomes" id="UP001596035">
    <property type="component" value="Unassembled WGS sequence"/>
</dbReference>
<evidence type="ECO:0000256" key="1">
    <source>
        <dbReference type="SAM" id="MobiDB-lite"/>
    </source>
</evidence>
<feature type="region of interest" description="Disordered" evidence="1">
    <location>
        <begin position="101"/>
        <end position="126"/>
    </location>
</feature>
<feature type="compositionally biased region" description="Basic and acidic residues" evidence="1">
    <location>
        <begin position="102"/>
        <end position="111"/>
    </location>
</feature>
<evidence type="ECO:0000313" key="4">
    <source>
        <dbReference type="Proteomes" id="UP001596035"/>
    </source>
</evidence>
<feature type="region of interest" description="Disordered" evidence="1">
    <location>
        <begin position="1"/>
        <end position="42"/>
    </location>
</feature>
<protein>
    <recommendedName>
        <fullName evidence="2">DUF8017 domain-containing protein</fullName>
    </recommendedName>
</protein>
<feature type="compositionally biased region" description="Polar residues" evidence="1">
    <location>
        <begin position="21"/>
        <end position="40"/>
    </location>
</feature>
<sequence length="238" mass="25504">MTGYALLGGSKDNKADPEPTKSASPQESSRSPRGTDTETATVEGWKVVVNPSAGIAFDVPPQWALESTDWVTYVTENDDPEDKPLIAMRAPAFLQEEWCSSDEDRNGDLEHAPLAAAGSRRNSDARSAEEIAAADPKAWVYGQYAQPDETKVKSAAVEPFTTNSGIEGTLGTAWSEGVEKTKKCTTNGKALTFAFKNTKGDLVSWSFFGAKGVTDEVPDATVREIAATVRLHEDLSGS</sequence>
<dbReference type="InterPro" id="IPR058330">
    <property type="entry name" value="DUF8017"/>
</dbReference>